<dbReference type="PANTHER" id="PTHR45527">
    <property type="entry name" value="NONRIBOSOMAL PEPTIDE SYNTHETASE"/>
    <property type="match status" value="1"/>
</dbReference>
<name>A0A2S0Q5V5_NODSP</name>
<dbReference type="GO" id="GO:0008610">
    <property type="term" value="P:lipid biosynthetic process"/>
    <property type="evidence" value="ECO:0007669"/>
    <property type="project" value="UniProtKB-ARBA"/>
</dbReference>
<dbReference type="GO" id="GO:0043041">
    <property type="term" value="P:amino acid activation for nonribosomal peptide biosynthetic process"/>
    <property type="evidence" value="ECO:0007669"/>
    <property type="project" value="TreeGrafter"/>
</dbReference>
<evidence type="ECO:0000313" key="2">
    <source>
        <dbReference type="EMBL" id="AVZ30095.1"/>
    </source>
</evidence>
<accession>A0A2S0Q5V5</accession>
<dbReference type="GO" id="GO:0005737">
    <property type="term" value="C:cytoplasm"/>
    <property type="evidence" value="ECO:0007669"/>
    <property type="project" value="TreeGrafter"/>
</dbReference>
<sequence length="253" mass="29665">MTTIHSLQRPWIFTASLRSLCLENFNFTANCRSYRINVLRLLAPTEQQAKIAAYLTTDKETNFALDKSPLMRCVLFRLADETDNFVWSFHHILLDGWSWPIIFKEIFAVYESITHNQELYLPPSRPYRDYINWLNQQDFTQAEDFWRRTLADFTTPTPLVVEKSGGQISQPQQTSYIRLKLWGKLKQLYHALLMSVKKIKCSCLYFLSLLKNQLTFKIIFCTSISLGLTHKLRNNVRGACRRHTTPDAEDTEE</sequence>
<dbReference type="PANTHER" id="PTHR45527:SF1">
    <property type="entry name" value="FATTY ACID SYNTHASE"/>
    <property type="match status" value="1"/>
</dbReference>
<evidence type="ECO:0000259" key="1">
    <source>
        <dbReference type="Pfam" id="PF00668"/>
    </source>
</evidence>
<dbReference type="KEGG" id="nsp:BMF81_01303"/>
<dbReference type="InterPro" id="IPR023213">
    <property type="entry name" value="CAT-like_dom_sf"/>
</dbReference>
<dbReference type="EMBL" id="CP020114">
    <property type="protein sequence ID" value="AVZ30095.1"/>
    <property type="molecule type" value="Genomic_DNA"/>
</dbReference>
<protein>
    <submittedName>
        <fullName evidence="2">Linear gramicidin synthase subunit B</fullName>
    </submittedName>
</protein>
<dbReference type="GO" id="GO:0044550">
    <property type="term" value="P:secondary metabolite biosynthetic process"/>
    <property type="evidence" value="ECO:0007669"/>
    <property type="project" value="TreeGrafter"/>
</dbReference>
<dbReference type="RefSeq" id="WP_006195100.1">
    <property type="nucleotide sequence ID" value="NZ_CAWNZE010000001.1"/>
</dbReference>
<proteinExistence type="predicted"/>
<dbReference type="GO" id="GO:0003824">
    <property type="term" value="F:catalytic activity"/>
    <property type="evidence" value="ECO:0007669"/>
    <property type="project" value="InterPro"/>
</dbReference>
<dbReference type="Gene3D" id="3.30.559.10">
    <property type="entry name" value="Chloramphenicol acetyltransferase-like domain"/>
    <property type="match status" value="1"/>
</dbReference>
<dbReference type="InterPro" id="IPR001242">
    <property type="entry name" value="Condensation_dom"/>
</dbReference>
<dbReference type="SUPFAM" id="SSF52777">
    <property type="entry name" value="CoA-dependent acyltransferases"/>
    <property type="match status" value="1"/>
</dbReference>
<dbReference type="GeneID" id="78016665"/>
<gene>
    <name evidence="2" type="primary">lgrB_4</name>
    <name evidence="2" type="ORF">BMF81_01303</name>
</gene>
<evidence type="ECO:0000313" key="3">
    <source>
        <dbReference type="Proteomes" id="UP000244056"/>
    </source>
</evidence>
<dbReference type="Pfam" id="PF00668">
    <property type="entry name" value="Condensation"/>
    <property type="match status" value="1"/>
</dbReference>
<feature type="domain" description="Condensation" evidence="1">
    <location>
        <begin position="34"/>
        <end position="162"/>
    </location>
</feature>
<dbReference type="GO" id="GO:0031177">
    <property type="term" value="F:phosphopantetheine binding"/>
    <property type="evidence" value="ECO:0007669"/>
    <property type="project" value="TreeGrafter"/>
</dbReference>
<dbReference type="AlphaFoldDB" id="A0A2S0Q5V5"/>
<dbReference type="Proteomes" id="UP000244056">
    <property type="component" value="Chromosome"/>
</dbReference>
<reference evidence="2 3" key="1">
    <citation type="submission" date="2017-03" db="EMBL/GenBank/DDBJ databases">
        <title>Comparative genomics of the toxic Baltic Sea cyanobacteria Nodularia spumigena UHCC 0039 and its response on varying salinity.</title>
        <authorList>
            <person name="Teikari J.E."/>
        </authorList>
    </citation>
    <scope>NUCLEOTIDE SEQUENCE [LARGE SCALE GENOMIC DNA]</scope>
    <source>
        <strain evidence="2 3">UHCC 0039</strain>
    </source>
</reference>
<dbReference type="Gene3D" id="3.30.559.30">
    <property type="entry name" value="Nonribosomal peptide synthetase, condensation domain"/>
    <property type="match status" value="1"/>
</dbReference>
<organism evidence="2 3">
    <name type="scientific">Nodularia spumigena UHCC 0039</name>
    <dbReference type="NCBI Taxonomy" id="1914872"/>
    <lineage>
        <taxon>Bacteria</taxon>
        <taxon>Bacillati</taxon>
        <taxon>Cyanobacteriota</taxon>
        <taxon>Cyanophyceae</taxon>
        <taxon>Nostocales</taxon>
        <taxon>Nodulariaceae</taxon>
        <taxon>Nodularia</taxon>
    </lineage>
</organism>